<dbReference type="AlphaFoldDB" id="A0AAU7XXV7"/>
<keyword evidence="1" id="KW-0812">Transmembrane</keyword>
<gene>
    <name evidence="3" type="ORF">ABS648_20940</name>
    <name evidence="2" type="ORF">PSm6_01260</name>
</gene>
<dbReference type="PROSITE" id="PS51257">
    <property type="entry name" value="PROKAR_LIPOPROTEIN"/>
    <property type="match status" value="1"/>
</dbReference>
<dbReference type="RefSeq" id="WP_021221768.1">
    <property type="nucleotide sequence ID" value="NZ_AP023081.1"/>
</dbReference>
<dbReference type="Proteomes" id="UP001064896">
    <property type="component" value="Chromosome"/>
</dbReference>
<feature type="transmembrane region" description="Helical" evidence="1">
    <location>
        <begin position="57"/>
        <end position="81"/>
    </location>
</feature>
<evidence type="ECO:0000313" key="2">
    <source>
        <dbReference type="EMBL" id="BCD83719.1"/>
    </source>
</evidence>
<dbReference type="EMBL" id="CP158373">
    <property type="protein sequence ID" value="XBY62406.1"/>
    <property type="molecule type" value="Genomic_DNA"/>
</dbReference>
<evidence type="ECO:0000256" key="1">
    <source>
        <dbReference type="SAM" id="Phobius"/>
    </source>
</evidence>
<proteinExistence type="predicted"/>
<organism evidence="3">
    <name type="scientific">Pseudomonas solani</name>
    <dbReference type="NCBI Taxonomy" id="2731552"/>
    <lineage>
        <taxon>Bacteria</taxon>
        <taxon>Pseudomonadati</taxon>
        <taxon>Pseudomonadota</taxon>
        <taxon>Gammaproteobacteria</taxon>
        <taxon>Pseudomonadales</taxon>
        <taxon>Pseudomonadaceae</taxon>
        <taxon>Pseudomonas</taxon>
    </lineage>
</organism>
<name>A0AAU7XXV7_9PSED</name>
<keyword evidence="4" id="KW-1185">Reference proteome</keyword>
<reference evidence="3" key="2">
    <citation type="submission" date="2023-08" db="EMBL/GenBank/DDBJ databases">
        <title>Increased levels of nutrients transform a symbiont into a lethal pathobiont.</title>
        <authorList>
            <person name="Lachnit T."/>
            <person name="Ulrich L."/>
            <person name="Willmer F.M."/>
            <person name="Hasenbein T."/>
            <person name="Steiner L.X."/>
            <person name="Wolters M."/>
            <person name="Herbst E.M."/>
            <person name="Deines P."/>
        </authorList>
    </citation>
    <scope>NUCLEOTIDE SEQUENCE</scope>
    <source>
        <strain evidence="3">T3</strain>
    </source>
</reference>
<keyword evidence="1" id="KW-1133">Transmembrane helix</keyword>
<sequence>MRLPRTCVLLLPLLLGGCGSFIARGDSAHLVDADYYKGTQADWQLLTDGLNSGYAPLTLFCWMSLVCPVATLASIPLDLVVDTALLPHDHTARP</sequence>
<keyword evidence="1" id="KW-0472">Membrane</keyword>
<protein>
    <submittedName>
        <fullName evidence="3">YceK/YidQ family lipoprotein</fullName>
    </submittedName>
</protein>
<evidence type="ECO:0000313" key="3">
    <source>
        <dbReference type="EMBL" id="XBY62406.1"/>
    </source>
</evidence>
<evidence type="ECO:0000313" key="4">
    <source>
        <dbReference type="Proteomes" id="UP001064896"/>
    </source>
</evidence>
<dbReference type="EMBL" id="AP023081">
    <property type="protein sequence ID" value="BCD83719.1"/>
    <property type="molecule type" value="Genomic_DNA"/>
</dbReference>
<keyword evidence="3" id="KW-0449">Lipoprotein</keyword>
<accession>A0AAU7XXV7</accession>
<reference evidence="2" key="1">
    <citation type="submission" date="2020-05" db="EMBL/GenBank/DDBJ databases">
        <title>Complete genome sequence of Pseudomonas sp. Sm006.</title>
        <authorList>
            <person name="Takeuchi K."/>
            <person name="Someya N."/>
        </authorList>
    </citation>
    <scope>NUCLEOTIDE SEQUENCE</scope>
    <source>
        <strain evidence="2">Sm006</strain>
    </source>
</reference>